<dbReference type="AlphaFoldDB" id="A0A1H1P1X0"/>
<dbReference type="SUPFAM" id="SSF54593">
    <property type="entry name" value="Glyoxalase/Bleomycin resistance protein/Dihydroxybiphenyl dioxygenase"/>
    <property type="match status" value="1"/>
</dbReference>
<keyword evidence="3" id="KW-1185">Reference proteome</keyword>
<dbReference type="InterPro" id="IPR029068">
    <property type="entry name" value="Glyas_Bleomycin-R_OHBP_Dase"/>
</dbReference>
<proteinExistence type="predicted"/>
<evidence type="ECO:0000313" key="3">
    <source>
        <dbReference type="Proteomes" id="UP000198983"/>
    </source>
</evidence>
<dbReference type="STRING" id="117157.SAMN04489717_1457"/>
<dbReference type="CDD" id="cd06587">
    <property type="entry name" value="VOC"/>
    <property type="match status" value="1"/>
</dbReference>
<dbReference type="InterPro" id="IPR041581">
    <property type="entry name" value="Glyoxalase_6"/>
</dbReference>
<evidence type="ECO:0000259" key="1">
    <source>
        <dbReference type="Pfam" id="PF18029"/>
    </source>
</evidence>
<dbReference type="OrthoDB" id="1645442at2"/>
<reference evidence="2 3" key="1">
    <citation type="submission" date="2016-10" db="EMBL/GenBank/DDBJ databases">
        <authorList>
            <person name="de Groot N.N."/>
        </authorList>
    </citation>
    <scope>NUCLEOTIDE SEQUENCE [LARGE SCALE GENOMIC DNA]</scope>
    <source>
        <strain evidence="2 3">DSM 22024</strain>
    </source>
</reference>
<dbReference type="PANTHER" id="PTHR35908">
    <property type="entry name" value="HYPOTHETICAL FUSION PROTEIN"/>
    <property type="match status" value="1"/>
</dbReference>
<name>A0A1H1P1X0_9ACTN</name>
<dbReference type="EMBL" id="LT629732">
    <property type="protein sequence ID" value="SDS05248.1"/>
    <property type="molecule type" value="Genomic_DNA"/>
</dbReference>
<feature type="domain" description="Glyoxalase-like" evidence="1">
    <location>
        <begin position="8"/>
        <end position="117"/>
    </location>
</feature>
<evidence type="ECO:0000313" key="2">
    <source>
        <dbReference type="EMBL" id="SDS05248.1"/>
    </source>
</evidence>
<dbReference type="Pfam" id="PF18029">
    <property type="entry name" value="Glyoxalase_6"/>
    <property type="match status" value="1"/>
</dbReference>
<organism evidence="2 3">
    <name type="scientific">Actinopolymorpha singaporensis</name>
    <dbReference type="NCBI Taxonomy" id="117157"/>
    <lineage>
        <taxon>Bacteria</taxon>
        <taxon>Bacillati</taxon>
        <taxon>Actinomycetota</taxon>
        <taxon>Actinomycetes</taxon>
        <taxon>Propionibacteriales</taxon>
        <taxon>Actinopolymorphaceae</taxon>
        <taxon>Actinopolymorpha</taxon>
    </lineage>
</organism>
<dbReference type="Proteomes" id="UP000198983">
    <property type="component" value="Chromosome I"/>
</dbReference>
<dbReference type="PANTHER" id="PTHR35908:SF1">
    <property type="entry name" value="CONSERVED PROTEIN"/>
    <property type="match status" value="1"/>
</dbReference>
<gene>
    <name evidence="2" type="ORF">SAMN04489717_1457</name>
</gene>
<dbReference type="Gene3D" id="3.10.180.10">
    <property type="entry name" value="2,3-Dihydroxybiphenyl 1,2-Dioxygenase, domain 1"/>
    <property type="match status" value="1"/>
</dbReference>
<protein>
    <recommendedName>
        <fullName evidence="1">Glyoxalase-like domain-containing protein</fullName>
    </recommendedName>
</protein>
<sequence length="124" mass="14055">MIGHLEKTVIDCPDPRVLAAFYCQILGMRVNEDSEDWVVIGSEPGMRQVAFQRAEHWVPPRWPDPERPQQMHLDVRVADADVAEQQLLALGARRVQARRETGFRVFLDLVGHPFCIVFGGPAHS</sequence>
<accession>A0A1H1P1X0</accession>
<dbReference type="RefSeq" id="WP_092651770.1">
    <property type="nucleotide sequence ID" value="NZ_LT629732.1"/>
</dbReference>